<dbReference type="GO" id="GO:0071036">
    <property type="term" value="P:nuclear polyadenylation-dependent snoRNA catabolic process"/>
    <property type="evidence" value="ECO:0007669"/>
    <property type="project" value="TreeGrafter"/>
</dbReference>
<dbReference type="SUPFAM" id="SSF53098">
    <property type="entry name" value="Ribonuclease H-like"/>
    <property type="match status" value="1"/>
</dbReference>
<dbReference type="Pfam" id="PF01612">
    <property type="entry name" value="DNA_pol_A_exo1"/>
    <property type="match status" value="1"/>
</dbReference>
<dbReference type="GO" id="GO:0071044">
    <property type="term" value="P:histone mRNA catabolic process"/>
    <property type="evidence" value="ECO:0007669"/>
    <property type="project" value="TreeGrafter"/>
</dbReference>
<proteinExistence type="predicted"/>
<protein>
    <recommendedName>
        <fullName evidence="1">3'-5' exonuclease domain-containing protein</fullName>
    </recommendedName>
</protein>
<dbReference type="GO" id="GO:0071040">
    <property type="term" value="P:nuclear polyadenylation-dependent antisense transcript catabolic process"/>
    <property type="evidence" value="ECO:0007669"/>
    <property type="project" value="TreeGrafter"/>
</dbReference>
<dbReference type="EMBL" id="LR721953">
    <property type="protein sequence ID" value="VVW85690.1"/>
    <property type="molecule type" value="Genomic_DNA"/>
</dbReference>
<dbReference type="GO" id="GO:0071037">
    <property type="term" value="P:nuclear polyadenylation-dependent snRNA catabolic process"/>
    <property type="evidence" value="ECO:0007669"/>
    <property type="project" value="TreeGrafter"/>
</dbReference>
<gene>
    <name evidence="2" type="ORF">NYM_LOCUS29300</name>
</gene>
<dbReference type="GO" id="GO:0071039">
    <property type="term" value="P:nuclear polyadenylation-dependent CUT catabolic process"/>
    <property type="evidence" value="ECO:0007669"/>
    <property type="project" value="TreeGrafter"/>
</dbReference>
<feature type="domain" description="3'-5' exonuclease" evidence="1">
    <location>
        <begin position="1"/>
        <end position="56"/>
    </location>
</feature>
<reference evidence="2" key="1">
    <citation type="submission" date="2019-09" db="EMBL/GenBank/DDBJ databases">
        <authorList>
            <person name="Zhang L."/>
        </authorList>
    </citation>
    <scope>NUCLEOTIDE SEQUENCE</scope>
</reference>
<dbReference type="Gene3D" id="3.30.420.10">
    <property type="entry name" value="Ribonuclease H-like superfamily/Ribonuclease H"/>
    <property type="match status" value="1"/>
</dbReference>
<name>A0A5K1HAX8_9MAGN</name>
<dbReference type="PANTHER" id="PTHR12124">
    <property type="entry name" value="POLYMYOSITIS/SCLERODERMA AUTOANTIGEN-RELATED"/>
    <property type="match status" value="1"/>
</dbReference>
<dbReference type="GO" id="GO:0071051">
    <property type="term" value="P:poly(A)-dependent snoRNA 3'-end processing"/>
    <property type="evidence" value="ECO:0007669"/>
    <property type="project" value="TreeGrafter"/>
</dbReference>
<dbReference type="InterPro" id="IPR002562">
    <property type="entry name" value="3'-5'_exonuclease_dom"/>
</dbReference>
<dbReference type="GO" id="GO:0071038">
    <property type="term" value="P:TRAMP-dependent tRNA surveillance pathway"/>
    <property type="evidence" value="ECO:0007669"/>
    <property type="project" value="TreeGrafter"/>
</dbReference>
<evidence type="ECO:0000259" key="1">
    <source>
        <dbReference type="Pfam" id="PF01612"/>
    </source>
</evidence>
<dbReference type="GO" id="GO:0000176">
    <property type="term" value="C:nuclear exosome (RNase complex)"/>
    <property type="evidence" value="ECO:0007669"/>
    <property type="project" value="TreeGrafter"/>
</dbReference>
<organism evidence="2">
    <name type="scientific">Nymphaea colorata</name>
    <name type="common">pocket water lily</name>
    <dbReference type="NCBI Taxonomy" id="210225"/>
    <lineage>
        <taxon>Eukaryota</taxon>
        <taxon>Viridiplantae</taxon>
        <taxon>Streptophyta</taxon>
        <taxon>Embryophyta</taxon>
        <taxon>Tracheophyta</taxon>
        <taxon>Spermatophyta</taxon>
        <taxon>Magnoliopsida</taxon>
        <taxon>Nymphaeales</taxon>
        <taxon>Nymphaeaceae</taxon>
        <taxon>Nymphaea</taxon>
    </lineage>
</organism>
<dbReference type="GO" id="GO:0071035">
    <property type="term" value="P:nuclear polyadenylation-dependent rRNA catabolic process"/>
    <property type="evidence" value="ECO:0007669"/>
    <property type="project" value="TreeGrafter"/>
</dbReference>
<dbReference type="GO" id="GO:0005730">
    <property type="term" value="C:nucleolus"/>
    <property type="evidence" value="ECO:0007669"/>
    <property type="project" value="TreeGrafter"/>
</dbReference>
<dbReference type="PANTHER" id="PTHR12124:SF47">
    <property type="entry name" value="EXOSOME COMPONENT 10"/>
    <property type="match status" value="1"/>
</dbReference>
<dbReference type="InterPro" id="IPR036397">
    <property type="entry name" value="RNaseH_sf"/>
</dbReference>
<dbReference type="InterPro" id="IPR045092">
    <property type="entry name" value="Rrp6-like"/>
</dbReference>
<dbReference type="GO" id="GO:0000467">
    <property type="term" value="P:exonucleolytic trimming to generate mature 3'-end of 5.8S rRNA from tricistronic rRNA transcript (SSU-rRNA, 5.8S rRNA, LSU-rRNA)"/>
    <property type="evidence" value="ECO:0007669"/>
    <property type="project" value="InterPro"/>
</dbReference>
<dbReference type="GO" id="GO:0003727">
    <property type="term" value="F:single-stranded RNA binding"/>
    <property type="evidence" value="ECO:0007669"/>
    <property type="project" value="TreeGrafter"/>
</dbReference>
<dbReference type="GO" id="GO:0000175">
    <property type="term" value="F:3'-5'-RNA exonuclease activity"/>
    <property type="evidence" value="ECO:0007669"/>
    <property type="project" value="InterPro"/>
</dbReference>
<accession>A0A5K1HAX8</accession>
<dbReference type="AlphaFoldDB" id="A0A5K1HAX8"/>
<evidence type="ECO:0000313" key="2">
    <source>
        <dbReference type="EMBL" id="VVW85690.1"/>
    </source>
</evidence>
<dbReference type="InterPro" id="IPR012337">
    <property type="entry name" value="RNaseH-like_sf"/>
</dbReference>
<sequence length="73" mass="8378">MENESIIKVMHGAEMDTKWLQRDFNIHILNLFDTHRASRVLGFPKLSMRICSITTAIKQQIRHSNLQTGGKGL</sequence>